<feature type="region of interest" description="Disordered" evidence="8">
    <location>
        <begin position="324"/>
        <end position="345"/>
    </location>
</feature>
<evidence type="ECO:0000313" key="11">
    <source>
        <dbReference type="Proteomes" id="UP001054857"/>
    </source>
</evidence>
<evidence type="ECO:0000256" key="3">
    <source>
        <dbReference type="ARBA" id="ARBA00022692"/>
    </source>
</evidence>
<evidence type="ECO:0000256" key="6">
    <source>
        <dbReference type="ARBA" id="ARBA00023136"/>
    </source>
</evidence>
<dbReference type="PANTHER" id="PTHR46739:SF3">
    <property type="entry name" value="AQUAPORIN SIP1-1"/>
    <property type="match status" value="1"/>
</dbReference>
<comment type="similarity">
    <text evidence="7">Belongs to the MIP/aquaporin (TC 1.A.8) family. SIP (TC 1.A.8.10) subfamily.</text>
</comment>
<dbReference type="InterPro" id="IPR023271">
    <property type="entry name" value="Aquaporin-like"/>
</dbReference>
<keyword evidence="5 9" id="KW-1133">Transmembrane helix</keyword>
<feature type="transmembrane region" description="Helical" evidence="9">
    <location>
        <begin position="279"/>
        <end position="298"/>
    </location>
</feature>
<feature type="transmembrane region" description="Helical" evidence="9">
    <location>
        <begin position="116"/>
        <end position="142"/>
    </location>
</feature>
<keyword evidence="11" id="KW-1185">Reference proteome</keyword>
<dbReference type="Gene3D" id="1.20.1080.10">
    <property type="entry name" value="Glycerol uptake facilitator protein"/>
    <property type="match status" value="1"/>
</dbReference>
<dbReference type="GO" id="GO:0015250">
    <property type="term" value="F:water channel activity"/>
    <property type="evidence" value="ECO:0007669"/>
    <property type="project" value="InterPro"/>
</dbReference>
<dbReference type="Pfam" id="PF00230">
    <property type="entry name" value="MIP"/>
    <property type="match status" value="1"/>
</dbReference>
<keyword evidence="3 9" id="KW-0812">Transmembrane</keyword>
<protein>
    <recommendedName>
        <fullName evidence="12">Aquaporin-like protein</fullName>
    </recommendedName>
</protein>
<dbReference type="InterPro" id="IPR000425">
    <property type="entry name" value="MIP"/>
</dbReference>
<gene>
    <name evidence="10" type="ORF">Agub_g101</name>
</gene>
<comment type="caution">
    <text evidence="10">The sequence shown here is derived from an EMBL/GenBank/DDBJ whole genome shotgun (WGS) entry which is preliminary data.</text>
</comment>
<sequence>PFIFLPSERCGSAEGTVCCLSPSWVLEICRLRRNPRNLLLSLSTHTEKCYDYCNLPAKRAKMAAGPPEIGGPGPRKRSLLALVFGDFLVTALWVLASSCFAEASEYLAKYTGMDELALGIGVLLSALTLFGPLCGLLGGALFNPINSIALISSGKGSIPAHLLRMGGQLAGALAGSIAAKLYLPEFLQGKFHTLSGGIKDGVAFEVGFACEGTMSFVLNYVFLLSLDSESRFLTLWMPMLSTVVLSWVGYYFTGPSLNPFVSFSWHLHYKRQNDLEHFLVFWSAPIVGAVAAGLAFFLRHRSSSRRDRKRSAIVARYHKAQLHQNHHHQQHHPHQALPQHHAHQQ</sequence>
<comment type="subcellular location">
    <subcellularLocation>
        <location evidence="1">Membrane</location>
        <topology evidence="1">Multi-pass membrane protein</topology>
    </subcellularLocation>
</comment>
<feature type="transmembrane region" description="Helical" evidence="9">
    <location>
        <begin position="233"/>
        <end position="252"/>
    </location>
</feature>
<dbReference type="GO" id="GO:0016020">
    <property type="term" value="C:membrane"/>
    <property type="evidence" value="ECO:0007669"/>
    <property type="project" value="UniProtKB-SubCell"/>
</dbReference>
<evidence type="ECO:0000313" key="10">
    <source>
        <dbReference type="EMBL" id="GFR39635.1"/>
    </source>
</evidence>
<dbReference type="PANTHER" id="PTHR46739">
    <property type="entry name" value="AQUAPORIN SIP1-1"/>
    <property type="match status" value="1"/>
</dbReference>
<keyword evidence="4" id="KW-0677">Repeat</keyword>
<dbReference type="InterPro" id="IPR044222">
    <property type="entry name" value="SIP1-1/2-like"/>
</dbReference>
<evidence type="ECO:0000256" key="9">
    <source>
        <dbReference type="SAM" id="Phobius"/>
    </source>
</evidence>
<dbReference type="SUPFAM" id="SSF81338">
    <property type="entry name" value="Aquaporin-like"/>
    <property type="match status" value="1"/>
</dbReference>
<proteinExistence type="inferred from homology"/>
<feature type="transmembrane region" description="Helical" evidence="9">
    <location>
        <begin position="79"/>
        <end position="96"/>
    </location>
</feature>
<keyword evidence="6 9" id="KW-0472">Membrane</keyword>
<organism evidence="10 11">
    <name type="scientific">Astrephomene gubernaculifera</name>
    <dbReference type="NCBI Taxonomy" id="47775"/>
    <lineage>
        <taxon>Eukaryota</taxon>
        <taxon>Viridiplantae</taxon>
        <taxon>Chlorophyta</taxon>
        <taxon>core chlorophytes</taxon>
        <taxon>Chlorophyceae</taxon>
        <taxon>CS clade</taxon>
        <taxon>Chlamydomonadales</taxon>
        <taxon>Astrephomenaceae</taxon>
        <taxon>Astrephomene</taxon>
    </lineage>
</organism>
<evidence type="ECO:0000256" key="5">
    <source>
        <dbReference type="ARBA" id="ARBA00022989"/>
    </source>
</evidence>
<evidence type="ECO:0000256" key="7">
    <source>
        <dbReference type="ARBA" id="ARBA00024030"/>
    </source>
</evidence>
<keyword evidence="2" id="KW-0813">Transport</keyword>
<dbReference type="Proteomes" id="UP001054857">
    <property type="component" value="Unassembled WGS sequence"/>
</dbReference>
<name>A0AAD3HGM0_9CHLO</name>
<evidence type="ECO:0008006" key="12">
    <source>
        <dbReference type="Google" id="ProtNLM"/>
    </source>
</evidence>
<evidence type="ECO:0000256" key="2">
    <source>
        <dbReference type="ARBA" id="ARBA00022448"/>
    </source>
</evidence>
<evidence type="ECO:0000256" key="4">
    <source>
        <dbReference type="ARBA" id="ARBA00022737"/>
    </source>
</evidence>
<dbReference type="EMBL" id="BMAR01000001">
    <property type="protein sequence ID" value="GFR39635.1"/>
    <property type="molecule type" value="Genomic_DNA"/>
</dbReference>
<evidence type="ECO:0000256" key="8">
    <source>
        <dbReference type="SAM" id="MobiDB-lite"/>
    </source>
</evidence>
<accession>A0AAD3HGM0</accession>
<evidence type="ECO:0000256" key="1">
    <source>
        <dbReference type="ARBA" id="ARBA00004141"/>
    </source>
</evidence>
<reference evidence="10 11" key="1">
    <citation type="journal article" date="2021" name="Sci. Rep.">
        <title>Genome sequencing of the multicellular alga Astrephomene provides insights into convergent evolution of germ-soma differentiation.</title>
        <authorList>
            <person name="Yamashita S."/>
            <person name="Yamamoto K."/>
            <person name="Matsuzaki R."/>
            <person name="Suzuki S."/>
            <person name="Yamaguchi H."/>
            <person name="Hirooka S."/>
            <person name="Minakuchi Y."/>
            <person name="Miyagishima S."/>
            <person name="Kawachi M."/>
            <person name="Toyoda A."/>
            <person name="Nozaki H."/>
        </authorList>
    </citation>
    <scope>NUCLEOTIDE SEQUENCE [LARGE SCALE GENOMIC DNA]</scope>
    <source>
        <strain evidence="10 11">NIES-4017</strain>
    </source>
</reference>
<feature type="transmembrane region" description="Helical" evidence="9">
    <location>
        <begin position="203"/>
        <end position="226"/>
    </location>
</feature>
<dbReference type="AlphaFoldDB" id="A0AAD3HGM0"/>
<feature type="non-terminal residue" evidence="10">
    <location>
        <position position="1"/>
    </location>
</feature>